<dbReference type="AlphaFoldDB" id="A0A543EJP6"/>
<sequence length="441" mass="52611">MKNYYCLDLKFKDERISDKEHHAHLFVSDKEIYIQIIENDITSRIDAYYSNSENPLGLFEENFHIIDSKVSLILDKSRIYKVLSFQTNEQYRYFTIWLTNICIIKDNTDKENINNGITFLNKNGLQVVNEFYSFFTNHRNKNTFSISRMDGMSNFYKIDNMSFRPELEYTSNEHRGSEEFTVKKQGTINFKFENIDYDEIKHHIEIICNLFSFFFNVRVTMEKLIFRTEKDIYIFRDTEPNNQTYVSDMETVSIFLKKNNRIENFLKKNWYLKYSQNEKKISKAIDNILHSREVDFSSAFLLLFNIIEIFNIKQEQEKFAFNTDKKSISDQVYKTLKNYLVAKKDQMEFEKKIRGIIDKLEFKPFKSPLEETLRINNVDPEIFGYPFAKLKKTRDAITHGSLNSIKPDQLQLQVYCLRKIAICIVLSQLGFKNDLNKEFPD</sequence>
<accession>A0A543EJP6</accession>
<comment type="caution">
    <text evidence="2">The sequence shown here is derived from an EMBL/GenBank/DDBJ whole genome shotgun (WGS) entry which is preliminary data.</text>
</comment>
<feature type="domain" description="Apea-like HEPN" evidence="1">
    <location>
        <begin position="303"/>
        <end position="434"/>
    </location>
</feature>
<protein>
    <recommendedName>
        <fullName evidence="1">Apea-like HEPN domain-containing protein</fullName>
    </recommendedName>
</protein>
<evidence type="ECO:0000259" key="1">
    <source>
        <dbReference type="Pfam" id="PF18739"/>
    </source>
</evidence>
<organism evidence="2 3">
    <name type="scientific">Chryseobacterium aquifrigidense</name>
    <dbReference type="NCBI Taxonomy" id="558021"/>
    <lineage>
        <taxon>Bacteria</taxon>
        <taxon>Pseudomonadati</taxon>
        <taxon>Bacteroidota</taxon>
        <taxon>Flavobacteriia</taxon>
        <taxon>Flavobacteriales</taxon>
        <taxon>Weeksellaceae</taxon>
        <taxon>Chryseobacterium group</taxon>
        <taxon>Chryseobacterium</taxon>
    </lineage>
</organism>
<dbReference type="RefSeq" id="WP_142016351.1">
    <property type="nucleotide sequence ID" value="NZ_VFPD01000001.1"/>
</dbReference>
<dbReference type="Proteomes" id="UP000316437">
    <property type="component" value="Unassembled WGS sequence"/>
</dbReference>
<dbReference type="InterPro" id="IPR041229">
    <property type="entry name" value="HEPN_Apea"/>
</dbReference>
<gene>
    <name evidence="2" type="ORF">FB551_1443</name>
</gene>
<proteinExistence type="predicted"/>
<evidence type="ECO:0000313" key="2">
    <source>
        <dbReference type="EMBL" id="TQM21749.1"/>
    </source>
</evidence>
<keyword evidence="3" id="KW-1185">Reference proteome</keyword>
<dbReference type="Pfam" id="PF18739">
    <property type="entry name" value="HEPN_Apea"/>
    <property type="match status" value="1"/>
</dbReference>
<name>A0A543EJP6_9FLAO</name>
<dbReference type="EMBL" id="VFPD01000001">
    <property type="protein sequence ID" value="TQM21749.1"/>
    <property type="molecule type" value="Genomic_DNA"/>
</dbReference>
<evidence type="ECO:0000313" key="3">
    <source>
        <dbReference type="Proteomes" id="UP000316437"/>
    </source>
</evidence>
<reference evidence="2 3" key="1">
    <citation type="submission" date="2019-06" db="EMBL/GenBank/DDBJ databases">
        <title>Sorghum-associated microbial communities from plants grown in Nebraska, USA.</title>
        <authorList>
            <person name="Schachtman D."/>
        </authorList>
    </citation>
    <scope>NUCLEOTIDE SEQUENCE [LARGE SCALE GENOMIC DNA]</scope>
    <source>
        <strain evidence="2 3">110</strain>
    </source>
</reference>